<feature type="compositionally biased region" description="Polar residues" evidence="1">
    <location>
        <begin position="371"/>
        <end position="394"/>
    </location>
</feature>
<gene>
    <name evidence="2" type="ORF">C8A04DRAFT_9487</name>
</gene>
<feature type="compositionally biased region" description="Basic and acidic residues" evidence="1">
    <location>
        <begin position="619"/>
        <end position="635"/>
    </location>
</feature>
<feature type="region of interest" description="Disordered" evidence="1">
    <location>
        <begin position="123"/>
        <end position="149"/>
    </location>
</feature>
<dbReference type="AlphaFoldDB" id="A0AAN6ZQM9"/>
<evidence type="ECO:0000313" key="2">
    <source>
        <dbReference type="EMBL" id="KAK4146723.1"/>
    </source>
</evidence>
<feature type="compositionally biased region" description="Polar residues" evidence="1">
    <location>
        <begin position="502"/>
        <end position="536"/>
    </location>
</feature>
<feature type="region of interest" description="Disordered" evidence="1">
    <location>
        <begin position="501"/>
        <end position="813"/>
    </location>
</feature>
<keyword evidence="3" id="KW-1185">Reference proteome</keyword>
<protein>
    <recommendedName>
        <fullName evidence="4">PH domain-containing protein</fullName>
    </recommendedName>
</protein>
<dbReference type="GeneID" id="87822114"/>
<feature type="compositionally biased region" description="Low complexity" evidence="1">
    <location>
        <begin position="594"/>
        <end position="611"/>
    </location>
</feature>
<sequence>MHNFLEPASPESSDTSTSQGSHSRRIHQPDLHTDTVDALRVPLRPEPGDKTRKRESRLGLRNIFGRGKGGDDNSRPSTPRDASQRLGGIRASFAEINWPYGSQNGQGHRSEISLPSLSRVLPSGPALKHKKSESVVRPQHNAEKCEAPNSPPLYQAYRQTIKHAQLPACTVPAEVVLRMHTHKSSASLAGLLNPRALDGLDDLAGEKPKRGHRRNGSGSAPRFEWTTKVYILTTSGHLLQYASEGTYDRHPERVLELGKDSAAFASDAIPGRHWVVQVSSVADADHSPGPQSSLRARLPFRGAERRPSPAFLMVFESAEDMESWIAALRREIEKLGGRKVLSETGRPKIGTDENELKSQTPQRTAVPKTPSRFSQVMTADQTWDGSLPISSPAQYSPAREQSFDGTSTSSFISHEGRQLDSLRDSYNRLSYISSSQRTMVTSVGSSPACSPIRDSFGELDSMSEFPEYEDASQPRMRPNAMAIIDRRQSVQALNHVLGMGASTAQTPHRPASTYSNMRQPESSAPFTSASLGSTKRLSFARATPGAMPTQSSASPLLSRMGSRRPPPTALSINPRPLSLVEDQPSPALSSLSRGTVTEGTSTPPSGTPLTPAVTLPSPHRAESELAKRIREESLRDSGISTQENTADVVPPMDRRYSKDFVPTPSPRASTFPLQDQPPRSNTSLGTYAEPSPFGPQTFSSRPRRVSFNSAPQVDRSSLLSPSPYIRSDAPQTQQQPQHQNQHATATLPEKSAPRSSQYLRLEPPSHPVLQRRSWSQPATSQSDAGGPPPAPPPNRALPPLPPKFNSVPPPGFI</sequence>
<dbReference type="EMBL" id="MU853559">
    <property type="protein sequence ID" value="KAK4146723.1"/>
    <property type="molecule type" value="Genomic_DNA"/>
</dbReference>
<feature type="compositionally biased region" description="Pro residues" evidence="1">
    <location>
        <begin position="786"/>
        <end position="813"/>
    </location>
</feature>
<organism evidence="2 3">
    <name type="scientific">Dichotomopilus funicola</name>
    <dbReference type="NCBI Taxonomy" id="1934379"/>
    <lineage>
        <taxon>Eukaryota</taxon>
        <taxon>Fungi</taxon>
        <taxon>Dikarya</taxon>
        <taxon>Ascomycota</taxon>
        <taxon>Pezizomycotina</taxon>
        <taxon>Sordariomycetes</taxon>
        <taxon>Sordariomycetidae</taxon>
        <taxon>Sordariales</taxon>
        <taxon>Chaetomiaceae</taxon>
        <taxon>Dichotomopilus</taxon>
    </lineage>
</organism>
<name>A0AAN6ZQM9_9PEZI</name>
<feature type="compositionally biased region" description="Basic and acidic residues" evidence="1">
    <location>
        <begin position="46"/>
        <end position="58"/>
    </location>
</feature>
<feature type="region of interest" description="Disordered" evidence="1">
    <location>
        <begin position="1"/>
        <end position="83"/>
    </location>
</feature>
<feature type="region of interest" description="Disordered" evidence="1">
    <location>
        <begin position="343"/>
        <end position="415"/>
    </location>
</feature>
<accession>A0AAN6ZQM9</accession>
<feature type="compositionally biased region" description="Polar residues" evidence="1">
    <location>
        <begin position="666"/>
        <end position="685"/>
    </location>
</feature>
<feature type="compositionally biased region" description="Low complexity" evidence="1">
    <location>
        <begin position="9"/>
        <end position="21"/>
    </location>
</feature>
<dbReference type="Proteomes" id="UP001302676">
    <property type="component" value="Unassembled WGS sequence"/>
</dbReference>
<proteinExistence type="predicted"/>
<evidence type="ECO:0008006" key="4">
    <source>
        <dbReference type="Google" id="ProtNLM"/>
    </source>
</evidence>
<dbReference type="RefSeq" id="XP_062640094.1">
    <property type="nucleotide sequence ID" value="XM_062785501.1"/>
</dbReference>
<feature type="compositionally biased region" description="Low complexity" evidence="1">
    <location>
        <begin position="729"/>
        <end position="746"/>
    </location>
</feature>
<evidence type="ECO:0000256" key="1">
    <source>
        <dbReference type="SAM" id="MobiDB-lite"/>
    </source>
</evidence>
<comment type="caution">
    <text evidence="2">The sequence shown here is derived from an EMBL/GenBank/DDBJ whole genome shotgun (WGS) entry which is preliminary data.</text>
</comment>
<feature type="compositionally biased region" description="Polar residues" evidence="1">
    <location>
        <begin position="694"/>
        <end position="720"/>
    </location>
</feature>
<feature type="compositionally biased region" description="Polar residues" evidence="1">
    <location>
        <begin position="403"/>
        <end position="412"/>
    </location>
</feature>
<feature type="compositionally biased region" description="Basic and acidic residues" evidence="1">
    <location>
        <begin position="27"/>
        <end position="37"/>
    </location>
</feature>
<feature type="compositionally biased region" description="Polar residues" evidence="1">
    <location>
        <begin position="772"/>
        <end position="783"/>
    </location>
</feature>
<reference evidence="2" key="2">
    <citation type="submission" date="2023-05" db="EMBL/GenBank/DDBJ databases">
        <authorList>
            <consortium name="Lawrence Berkeley National Laboratory"/>
            <person name="Steindorff A."/>
            <person name="Hensen N."/>
            <person name="Bonometti L."/>
            <person name="Westerberg I."/>
            <person name="Brannstrom I.O."/>
            <person name="Guillou S."/>
            <person name="Cros-Aarteil S."/>
            <person name="Calhoun S."/>
            <person name="Haridas S."/>
            <person name="Kuo A."/>
            <person name="Mondo S."/>
            <person name="Pangilinan J."/>
            <person name="Riley R."/>
            <person name="Labutti K."/>
            <person name="Andreopoulos B."/>
            <person name="Lipzen A."/>
            <person name="Chen C."/>
            <person name="Yanf M."/>
            <person name="Daum C."/>
            <person name="Ng V."/>
            <person name="Clum A."/>
            <person name="Ohm R."/>
            <person name="Martin F."/>
            <person name="Silar P."/>
            <person name="Natvig D."/>
            <person name="Lalanne C."/>
            <person name="Gautier V."/>
            <person name="Ament-Velasquez S.L."/>
            <person name="Kruys A."/>
            <person name="Hutchinson M.I."/>
            <person name="Powell A.J."/>
            <person name="Barry K."/>
            <person name="Miller A.N."/>
            <person name="Grigoriev I.V."/>
            <person name="Debuchy R."/>
            <person name="Gladieux P."/>
            <person name="Thoren M.H."/>
            <person name="Johannesson H."/>
        </authorList>
    </citation>
    <scope>NUCLEOTIDE SEQUENCE</scope>
    <source>
        <strain evidence="2">CBS 141.50</strain>
    </source>
</reference>
<reference evidence="2" key="1">
    <citation type="journal article" date="2023" name="Mol. Phylogenet. Evol.">
        <title>Genome-scale phylogeny and comparative genomics of the fungal order Sordariales.</title>
        <authorList>
            <person name="Hensen N."/>
            <person name="Bonometti L."/>
            <person name="Westerberg I."/>
            <person name="Brannstrom I.O."/>
            <person name="Guillou S."/>
            <person name="Cros-Aarteil S."/>
            <person name="Calhoun S."/>
            <person name="Haridas S."/>
            <person name="Kuo A."/>
            <person name="Mondo S."/>
            <person name="Pangilinan J."/>
            <person name="Riley R."/>
            <person name="LaButti K."/>
            <person name="Andreopoulos B."/>
            <person name="Lipzen A."/>
            <person name="Chen C."/>
            <person name="Yan M."/>
            <person name="Daum C."/>
            <person name="Ng V."/>
            <person name="Clum A."/>
            <person name="Steindorff A."/>
            <person name="Ohm R.A."/>
            <person name="Martin F."/>
            <person name="Silar P."/>
            <person name="Natvig D.O."/>
            <person name="Lalanne C."/>
            <person name="Gautier V."/>
            <person name="Ament-Velasquez S.L."/>
            <person name="Kruys A."/>
            <person name="Hutchinson M.I."/>
            <person name="Powell A.J."/>
            <person name="Barry K."/>
            <person name="Miller A.N."/>
            <person name="Grigoriev I.V."/>
            <person name="Debuchy R."/>
            <person name="Gladieux P."/>
            <person name="Hiltunen Thoren M."/>
            <person name="Johannesson H."/>
        </authorList>
    </citation>
    <scope>NUCLEOTIDE SEQUENCE</scope>
    <source>
        <strain evidence="2">CBS 141.50</strain>
    </source>
</reference>
<evidence type="ECO:0000313" key="3">
    <source>
        <dbReference type="Proteomes" id="UP001302676"/>
    </source>
</evidence>
<feature type="compositionally biased region" description="Basic and acidic residues" evidence="1">
    <location>
        <begin position="345"/>
        <end position="356"/>
    </location>
</feature>